<evidence type="ECO:0000256" key="4">
    <source>
        <dbReference type="ARBA" id="ARBA00038903"/>
    </source>
</evidence>
<accession>A0A059EWM8</accession>
<gene>
    <name evidence="6" type="ORF">H312_03476</name>
</gene>
<evidence type="ECO:0000313" key="7">
    <source>
        <dbReference type="Proteomes" id="UP000030655"/>
    </source>
</evidence>
<reference evidence="7" key="1">
    <citation type="submission" date="2013-02" db="EMBL/GenBank/DDBJ databases">
        <authorList>
            <consortium name="The Broad Institute Genome Sequencing Platform"/>
            <person name="Cuomo C."/>
            <person name="Becnel J."/>
            <person name="Sanscrainte N."/>
            <person name="Walker B."/>
            <person name="Young S.K."/>
            <person name="Zeng Q."/>
            <person name="Gargeya S."/>
            <person name="Fitzgerald M."/>
            <person name="Haas B."/>
            <person name="Abouelleil A."/>
            <person name="Alvarado L."/>
            <person name="Arachchi H.M."/>
            <person name="Berlin A.M."/>
            <person name="Chapman S.B."/>
            <person name="Dewar J."/>
            <person name="Goldberg J."/>
            <person name="Griggs A."/>
            <person name="Gujja S."/>
            <person name="Hansen M."/>
            <person name="Howarth C."/>
            <person name="Imamovic A."/>
            <person name="Larimer J."/>
            <person name="McCowan C."/>
            <person name="Murphy C."/>
            <person name="Neiman D."/>
            <person name="Pearson M."/>
            <person name="Priest M."/>
            <person name="Roberts A."/>
            <person name="Saif S."/>
            <person name="Shea T."/>
            <person name="Sisk P."/>
            <person name="Sykes S."/>
            <person name="Wortman J."/>
            <person name="Nusbaum C."/>
            <person name="Birren B."/>
        </authorList>
    </citation>
    <scope>NUCLEOTIDE SEQUENCE [LARGE SCALE GENOMIC DNA]</scope>
    <source>
        <strain evidence="7">PRA339</strain>
    </source>
</reference>
<evidence type="ECO:0000256" key="2">
    <source>
        <dbReference type="ARBA" id="ARBA00022801"/>
    </source>
</evidence>
<comment type="similarity">
    <text evidence="1">Belongs to the GDA1/CD39 NTPase family.</text>
</comment>
<dbReference type="STRING" id="1288291.A0A059EWM8"/>
<dbReference type="HOGENOM" id="CLU_760693_0_0_1"/>
<comment type="function">
    <text evidence="3">After transfer of sugars to endogenous macromolecular acceptors, the enzyme converts nucleoside diphosphates to nucleoside monophosphates which in turn exit the Golgi lumen in a coupled antiporter reaction, allowing entry of additional nucleotide sugar from the cytosol.</text>
</comment>
<dbReference type="InterPro" id="IPR000407">
    <property type="entry name" value="GDA1_CD39_NTPase"/>
</dbReference>
<dbReference type="Pfam" id="PF01150">
    <property type="entry name" value="GDA1_CD39"/>
    <property type="match status" value="1"/>
</dbReference>
<keyword evidence="7" id="KW-1185">Reference proteome</keyword>
<proteinExistence type="inferred from homology"/>
<dbReference type="PANTHER" id="PTHR11782">
    <property type="entry name" value="ADENOSINE/GUANOSINE DIPHOSPHATASE"/>
    <property type="match status" value="1"/>
</dbReference>
<dbReference type="Gene3D" id="3.30.420.40">
    <property type="match status" value="1"/>
</dbReference>
<keyword evidence="2" id="KW-0378">Hydrolase</keyword>
<dbReference type="OrthoDB" id="6372431at2759"/>
<dbReference type="Gene3D" id="3.30.420.150">
    <property type="entry name" value="Exopolyphosphatase. Domain 2"/>
    <property type="match status" value="1"/>
</dbReference>
<reference evidence="6 7" key="2">
    <citation type="submission" date="2014-03" db="EMBL/GenBank/DDBJ databases">
        <title>The Genome Sequence of Anncaliia algerae insect isolate PRA339.</title>
        <authorList>
            <consortium name="The Broad Institute Genome Sequencing Platform"/>
            <consortium name="The Broad Institute Genome Sequencing Center for Infectious Disease"/>
            <person name="Cuomo C."/>
            <person name="Becnel J."/>
            <person name="Sanscrainte N."/>
            <person name="Walker B."/>
            <person name="Young S.K."/>
            <person name="Zeng Q."/>
            <person name="Gargeya S."/>
            <person name="Fitzgerald M."/>
            <person name="Haas B."/>
            <person name="Abouelleil A."/>
            <person name="Alvarado L."/>
            <person name="Arachchi H.M."/>
            <person name="Berlin A.M."/>
            <person name="Chapman S.B."/>
            <person name="Dewar J."/>
            <person name="Goldberg J."/>
            <person name="Griggs A."/>
            <person name="Gujja S."/>
            <person name="Hansen M."/>
            <person name="Howarth C."/>
            <person name="Imamovic A."/>
            <person name="Larimer J."/>
            <person name="McCowan C."/>
            <person name="Murphy C."/>
            <person name="Neiman D."/>
            <person name="Pearson M."/>
            <person name="Priest M."/>
            <person name="Roberts A."/>
            <person name="Saif S."/>
            <person name="Shea T."/>
            <person name="Sisk P."/>
            <person name="Sykes S."/>
            <person name="Wortman J."/>
            <person name="Nusbaum C."/>
            <person name="Birren B."/>
        </authorList>
    </citation>
    <scope>NUCLEOTIDE SEQUENCE [LARGE SCALE GENOMIC DNA]</scope>
    <source>
        <strain evidence="6 7">PRA339</strain>
    </source>
</reference>
<protein>
    <recommendedName>
        <fullName evidence="4">guanosine-diphosphatase</fullName>
        <ecNumber evidence="4">3.6.1.42</ecNumber>
    </recommendedName>
</protein>
<evidence type="ECO:0000313" key="6">
    <source>
        <dbReference type="EMBL" id="KCZ79139.1"/>
    </source>
</evidence>
<organism evidence="6 7">
    <name type="scientific">Anncaliia algerae PRA339</name>
    <dbReference type="NCBI Taxonomy" id="1288291"/>
    <lineage>
        <taxon>Eukaryota</taxon>
        <taxon>Fungi</taxon>
        <taxon>Fungi incertae sedis</taxon>
        <taxon>Microsporidia</taxon>
        <taxon>Tubulinosematoidea</taxon>
        <taxon>Tubulinosematidae</taxon>
        <taxon>Anncaliia</taxon>
    </lineage>
</organism>
<dbReference type="EC" id="3.6.1.42" evidence="4"/>
<evidence type="ECO:0000256" key="3">
    <source>
        <dbReference type="ARBA" id="ARBA00037742"/>
    </source>
</evidence>
<dbReference type="GO" id="GO:0009134">
    <property type="term" value="P:nucleoside diphosphate catabolic process"/>
    <property type="evidence" value="ECO:0007669"/>
    <property type="project" value="TreeGrafter"/>
</dbReference>
<name>A0A059EWM8_9MICR</name>
<dbReference type="AlphaFoldDB" id="A0A059EWM8"/>
<evidence type="ECO:0000256" key="1">
    <source>
        <dbReference type="ARBA" id="ARBA00009283"/>
    </source>
</evidence>
<dbReference type="PANTHER" id="PTHR11782:SF83">
    <property type="entry name" value="GUANOSINE-DIPHOSPHATASE"/>
    <property type="match status" value="1"/>
</dbReference>
<evidence type="ECO:0000256" key="5">
    <source>
        <dbReference type="PIRSR" id="PIRSR600407-1"/>
    </source>
</evidence>
<dbReference type="EMBL" id="KK365352">
    <property type="protein sequence ID" value="KCZ79139.1"/>
    <property type="molecule type" value="Genomic_DNA"/>
</dbReference>
<dbReference type="GO" id="GO:0016020">
    <property type="term" value="C:membrane"/>
    <property type="evidence" value="ECO:0007669"/>
    <property type="project" value="TreeGrafter"/>
</dbReference>
<sequence length="364" mass="42161">MLLYVLYISTFELIDLREYFGHKNEIDHLNFAGVIDAGSSGTRLNIYGFNELKMIEVYYVDSIEPGMSALLKHEIKEQLDNLVTSATKNLKDFINDFKKLPIAYEATAGLRLIPDKESLMILKQVKKFFKDYNLKDNKIITGAKEGILGLRSLLLQKKMEHFIIKKFGCDALKHIVSENYCKEIYRHLSHNHSYGIIDMGGGSVEVAYLKKDSNELLSQSFLGFGVNESLREIKSHPSFLSCKMSDISSSTCKKVFESLFYKAPTINLTNELKDMNEIFLVSFIYDRLFYNNNFKKSIKELEGMFKEKCDSLEEDTCVEMYFLIILLKYFKFKEDTKFFMVSKIFGITVNWTIAKAYDLLFKNN</sequence>
<dbReference type="GO" id="GO:0004382">
    <property type="term" value="F:GDP phosphatase activity"/>
    <property type="evidence" value="ECO:0007669"/>
    <property type="project" value="UniProtKB-EC"/>
</dbReference>
<feature type="active site" description="Proton acceptor" evidence="5">
    <location>
        <position position="145"/>
    </location>
</feature>
<dbReference type="VEuPathDB" id="MicrosporidiaDB:H312_03476"/>
<dbReference type="Proteomes" id="UP000030655">
    <property type="component" value="Unassembled WGS sequence"/>
</dbReference>